<evidence type="ECO:0000256" key="2">
    <source>
        <dbReference type="SAM" id="MobiDB-lite"/>
    </source>
</evidence>
<dbReference type="KEGG" id="tet:TTHERM_00048760"/>
<dbReference type="RefSeq" id="XP_001014772.2">
    <property type="nucleotide sequence ID" value="XM_001014772.2"/>
</dbReference>
<organism evidence="3 4">
    <name type="scientific">Tetrahymena thermophila (strain SB210)</name>
    <dbReference type="NCBI Taxonomy" id="312017"/>
    <lineage>
        <taxon>Eukaryota</taxon>
        <taxon>Sar</taxon>
        <taxon>Alveolata</taxon>
        <taxon>Ciliophora</taxon>
        <taxon>Intramacronucleata</taxon>
        <taxon>Oligohymenophorea</taxon>
        <taxon>Hymenostomatida</taxon>
        <taxon>Tetrahymenina</taxon>
        <taxon>Tetrahymenidae</taxon>
        <taxon>Tetrahymena</taxon>
    </lineage>
</organism>
<feature type="coiled-coil region" evidence="1">
    <location>
        <begin position="753"/>
        <end position="846"/>
    </location>
</feature>
<protein>
    <submittedName>
        <fullName evidence="3">Uncharacterized protein</fullName>
    </submittedName>
</protein>
<evidence type="ECO:0000256" key="1">
    <source>
        <dbReference type="SAM" id="Coils"/>
    </source>
</evidence>
<keyword evidence="1" id="KW-0175">Coiled coil</keyword>
<dbReference type="AlphaFoldDB" id="Q23DB4"/>
<evidence type="ECO:0000313" key="4">
    <source>
        <dbReference type="Proteomes" id="UP000009168"/>
    </source>
</evidence>
<dbReference type="Proteomes" id="UP000009168">
    <property type="component" value="Unassembled WGS sequence"/>
</dbReference>
<dbReference type="GeneID" id="7839749"/>
<dbReference type="InParanoid" id="Q23DB4"/>
<sequence length="876" mass="104195">MHITQVNKNLLPQFLQTQHDEEHRYQSPRRVTLSQTPPTSLTPKRSIQILGANPISFGSTTSKSIKSTIINGSPYSNQLDNTLTKSVQILKPISNPIPIVRETIVMNQAHDEQNQKLISNLLSELDLYKNKCTHMEHHLYTITTELQNLKQTQSQIDQLLLDNDRVNDALEEKIKEVNLWKQKYEIEITNNQKSDFIFTDDRLQQLLKQKEDEIASLGHQIINFEQEIQQLYTTIQTKDEIINTLSQNLSDTKRIEDEVVKKSKIIWKKKENEFVDEINEQQIQLNNAAEEREKWRFKYLEAEKQRGELRVQYETLKQEAISVKQENERYNQALKQKQQDFEKLQSASFAIQQQLDEKNNQIKEYQYKYENVEQKAKDSEELRTKTYQQQNQIEQLKKSIFIAEEQLKDSSMVQSENAKLSQKLSQLERQSQEQNNELLLLNEKIEFYKVVEQEKDVLTQRINNLQSQFEKQREQIQSLESENQLLQEENRSISDQLRSSNEENTKLKEIENTNISQIEDLQNKILNLQLEMEVDKSEKKNLKNQIIHLNERMSQKDKIIEEMNKLNEKIDQEIQRNERLVQEIVSQNKLLDQKSVEYEQLKMKNQNFKEQLLFKNEQVQQLKSDQLIYQKEIERLTNSLSMKNNQIEILSLQMQELQLKSQELQSDQYDRNDQIVLFTKEIDRLNGSLQKRMKEIELLRQKQIFSKGLDSIDFKINSPNVYNSYAYDDGSDSPCDRKISEVQFQEIHSETLMTNLKSQNEILQKQLAIFEKEIQKKDCLIDQKQKEYELIKQKMLEINERIENMYSQEDQNKALEIQIYQLRKEKQQLLNELENIKYQLSEYSHLGYKVQDLQYQLVISRILLESQSNQLKYCSK</sequence>
<proteinExistence type="predicted"/>
<dbReference type="EMBL" id="GG662712">
    <property type="protein sequence ID" value="EAR94411.2"/>
    <property type="molecule type" value="Genomic_DNA"/>
</dbReference>
<feature type="coiled-coil region" evidence="1">
    <location>
        <begin position="410"/>
        <end position="702"/>
    </location>
</feature>
<dbReference type="STRING" id="312017.Q23DB4"/>
<feature type="compositionally biased region" description="Low complexity" evidence="2">
    <location>
        <begin position="32"/>
        <end position="43"/>
    </location>
</feature>
<feature type="coiled-coil region" evidence="1">
    <location>
        <begin position="271"/>
        <end position="382"/>
    </location>
</feature>
<reference evidence="4" key="1">
    <citation type="journal article" date="2006" name="PLoS Biol.">
        <title>Macronuclear genome sequence of the ciliate Tetrahymena thermophila, a model eukaryote.</title>
        <authorList>
            <person name="Eisen J.A."/>
            <person name="Coyne R.S."/>
            <person name="Wu M."/>
            <person name="Wu D."/>
            <person name="Thiagarajan M."/>
            <person name="Wortman J.R."/>
            <person name="Badger J.H."/>
            <person name="Ren Q."/>
            <person name="Amedeo P."/>
            <person name="Jones K.M."/>
            <person name="Tallon L.J."/>
            <person name="Delcher A.L."/>
            <person name="Salzberg S.L."/>
            <person name="Silva J.C."/>
            <person name="Haas B.J."/>
            <person name="Majoros W.H."/>
            <person name="Farzad M."/>
            <person name="Carlton J.M."/>
            <person name="Smith R.K. Jr."/>
            <person name="Garg J."/>
            <person name="Pearlman R.E."/>
            <person name="Karrer K.M."/>
            <person name="Sun L."/>
            <person name="Manning G."/>
            <person name="Elde N.C."/>
            <person name="Turkewitz A.P."/>
            <person name="Asai D.J."/>
            <person name="Wilkes D.E."/>
            <person name="Wang Y."/>
            <person name="Cai H."/>
            <person name="Collins K."/>
            <person name="Stewart B.A."/>
            <person name="Lee S.R."/>
            <person name="Wilamowska K."/>
            <person name="Weinberg Z."/>
            <person name="Ruzzo W.L."/>
            <person name="Wloga D."/>
            <person name="Gaertig J."/>
            <person name="Frankel J."/>
            <person name="Tsao C.-C."/>
            <person name="Gorovsky M.A."/>
            <person name="Keeling P.J."/>
            <person name="Waller R.F."/>
            <person name="Patron N.J."/>
            <person name="Cherry J.M."/>
            <person name="Stover N.A."/>
            <person name="Krieger C.J."/>
            <person name="del Toro C."/>
            <person name="Ryder H.F."/>
            <person name="Williamson S.C."/>
            <person name="Barbeau R.A."/>
            <person name="Hamilton E.P."/>
            <person name="Orias E."/>
        </authorList>
    </citation>
    <scope>NUCLEOTIDE SEQUENCE [LARGE SCALE GENOMIC DNA]</scope>
    <source>
        <strain evidence="4">SB210</strain>
    </source>
</reference>
<accession>Q23DB4</accession>
<keyword evidence="4" id="KW-1185">Reference proteome</keyword>
<evidence type="ECO:0000313" key="3">
    <source>
        <dbReference type="EMBL" id="EAR94411.2"/>
    </source>
</evidence>
<dbReference type="HOGENOM" id="CLU_323800_0_0_1"/>
<name>Q23DB4_TETTS</name>
<feature type="region of interest" description="Disordered" evidence="2">
    <location>
        <begin position="18"/>
        <end position="43"/>
    </location>
</feature>
<feature type="coiled-coil region" evidence="1">
    <location>
        <begin position="149"/>
        <end position="227"/>
    </location>
</feature>
<gene>
    <name evidence="3" type="ORF">TTHERM_00048760</name>
</gene>